<dbReference type="EMBL" id="AP019367">
    <property type="protein sequence ID" value="BBH50998.1"/>
    <property type="molecule type" value="Genomic_DNA"/>
</dbReference>
<evidence type="ECO:0000256" key="2">
    <source>
        <dbReference type="ARBA" id="ARBA00012438"/>
    </source>
</evidence>
<dbReference type="EC" id="2.7.13.3" evidence="2"/>
<sequence>MADAFYPFVGEGPTGISDPQNAPAQASGEPRALGEVVTNPARIAVFDDPTASPRVVVIQPSDVRTFLEEITATVTKLAKEQGGSISFTVIREVVENYVHAYFIEPTITILNGGNTIRFSDQGPGIREKDRALEYGTTSATEEMKRYIRGVGSGLPYAQQYMEDHGGTLTIEDNMNAGTVVTISMPTPHAAEVAASQQQGNEVWQAPQQASQQIPQQAQVPRPYAQQASANPYQASPQALPQQMGYPQPGYQQPWQQPAQPYPSGTYQPMTQPGYAQPYYQQPAYQQPWPQQAQPCQAAAWQPASQQADPHDLNERESQVIAYLAEHESVGPTDLVNTYGGSLSTWTRQLQSLEGRGYLLKDKQKRRLTEAGRALLG</sequence>
<dbReference type="SUPFAM" id="SSF55874">
    <property type="entry name" value="ATPase domain of HSP90 chaperone/DNA topoisomerase II/histidine kinase"/>
    <property type="match status" value="1"/>
</dbReference>
<keyword evidence="8" id="KW-1185">Reference proteome</keyword>
<feature type="compositionally biased region" description="Polar residues" evidence="5">
    <location>
        <begin position="225"/>
        <end position="239"/>
    </location>
</feature>
<dbReference type="AlphaFoldDB" id="A0A3G9K078"/>
<evidence type="ECO:0000256" key="5">
    <source>
        <dbReference type="SAM" id="MobiDB-lite"/>
    </source>
</evidence>
<accession>A0A3G9K078</accession>
<dbReference type="InterPro" id="IPR036890">
    <property type="entry name" value="HATPase_C_sf"/>
</dbReference>
<evidence type="ECO:0000256" key="4">
    <source>
        <dbReference type="ARBA" id="ARBA00023012"/>
    </source>
</evidence>
<dbReference type="SUPFAM" id="SSF46785">
    <property type="entry name" value="Winged helix' DNA-binding domain"/>
    <property type="match status" value="1"/>
</dbReference>
<dbReference type="RefSeq" id="WP_126423252.1">
    <property type="nucleotide sequence ID" value="NZ_AP019367.1"/>
</dbReference>
<feature type="domain" description="Histidine kinase" evidence="6">
    <location>
        <begin position="89"/>
        <end position="188"/>
    </location>
</feature>
<dbReference type="InterPro" id="IPR003594">
    <property type="entry name" value="HATPase_dom"/>
</dbReference>
<dbReference type="Pfam" id="PF02518">
    <property type="entry name" value="HATPase_c"/>
    <property type="match status" value="1"/>
</dbReference>
<proteinExistence type="predicted"/>
<dbReference type="InterPro" id="IPR036388">
    <property type="entry name" value="WH-like_DNA-bd_sf"/>
</dbReference>
<keyword evidence="3" id="KW-0418">Kinase</keyword>
<dbReference type="InterPro" id="IPR004358">
    <property type="entry name" value="Sig_transdc_His_kin-like_C"/>
</dbReference>
<dbReference type="Gene3D" id="1.10.10.10">
    <property type="entry name" value="Winged helix-like DNA-binding domain superfamily/Winged helix DNA-binding domain"/>
    <property type="match status" value="1"/>
</dbReference>
<evidence type="ECO:0000313" key="7">
    <source>
        <dbReference type="EMBL" id="BBH50998.1"/>
    </source>
</evidence>
<dbReference type="KEGG" id="pcat:Pcatena_15850"/>
<reference evidence="8" key="1">
    <citation type="submission" date="2018-11" db="EMBL/GenBank/DDBJ databases">
        <title>Comparative genomics of Parolsenella catena and Libanicoccus massiliensis: Reclassification of Libanicoccus massiliensis as Parolsenella massiliensis comb. nov.</title>
        <authorList>
            <person name="Sakamoto M."/>
            <person name="Ikeyama N."/>
            <person name="Murakami T."/>
            <person name="Mori H."/>
            <person name="Yuki M."/>
            <person name="Ohkuma M."/>
        </authorList>
    </citation>
    <scope>NUCLEOTIDE SEQUENCE [LARGE SCALE GENOMIC DNA]</scope>
    <source>
        <strain evidence="8">JCM 31932</strain>
    </source>
</reference>
<dbReference type="PROSITE" id="PS50109">
    <property type="entry name" value="HIS_KIN"/>
    <property type="match status" value="1"/>
</dbReference>
<evidence type="ECO:0000256" key="3">
    <source>
        <dbReference type="ARBA" id="ARBA00022777"/>
    </source>
</evidence>
<gene>
    <name evidence="7" type="ORF">Pcatena_15850</name>
</gene>
<feature type="compositionally biased region" description="Low complexity" evidence="5">
    <location>
        <begin position="204"/>
        <end position="220"/>
    </location>
</feature>
<dbReference type="OrthoDB" id="9815750at2"/>
<dbReference type="SMART" id="SM00387">
    <property type="entry name" value="HATPase_c"/>
    <property type="match status" value="1"/>
</dbReference>
<keyword evidence="4" id="KW-0902">Two-component regulatory system</keyword>
<organism evidence="7 8">
    <name type="scientific">Parolsenella catena</name>
    <dbReference type="NCBI Taxonomy" id="2003188"/>
    <lineage>
        <taxon>Bacteria</taxon>
        <taxon>Bacillati</taxon>
        <taxon>Actinomycetota</taxon>
        <taxon>Coriobacteriia</taxon>
        <taxon>Coriobacteriales</taxon>
        <taxon>Atopobiaceae</taxon>
        <taxon>Parolsenella</taxon>
    </lineage>
</organism>
<dbReference type="Proteomes" id="UP000273154">
    <property type="component" value="Chromosome"/>
</dbReference>
<dbReference type="InterPro" id="IPR036390">
    <property type="entry name" value="WH_DNA-bd_sf"/>
</dbReference>
<dbReference type="GO" id="GO:0000160">
    <property type="term" value="P:phosphorelay signal transduction system"/>
    <property type="evidence" value="ECO:0007669"/>
    <property type="project" value="UniProtKB-KW"/>
</dbReference>
<keyword evidence="3" id="KW-0808">Transferase</keyword>
<feature type="region of interest" description="Disordered" evidence="5">
    <location>
        <begin position="194"/>
        <end position="273"/>
    </location>
</feature>
<evidence type="ECO:0000256" key="1">
    <source>
        <dbReference type="ARBA" id="ARBA00000085"/>
    </source>
</evidence>
<comment type="catalytic activity">
    <reaction evidence="1">
        <text>ATP + protein L-histidine = ADP + protein N-phospho-L-histidine.</text>
        <dbReference type="EC" id="2.7.13.3"/>
    </reaction>
</comment>
<protein>
    <recommendedName>
        <fullName evidence="2">histidine kinase</fullName>
        <ecNumber evidence="2">2.7.13.3</ecNumber>
    </recommendedName>
</protein>
<dbReference type="GO" id="GO:0004673">
    <property type="term" value="F:protein histidine kinase activity"/>
    <property type="evidence" value="ECO:0007669"/>
    <property type="project" value="UniProtKB-EC"/>
</dbReference>
<name>A0A3G9K078_9ACTN</name>
<dbReference type="PRINTS" id="PR00344">
    <property type="entry name" value="BCTRLSENSOR"/>
</dbReference>
<dbReference type="InterPro" id="IPR005467">
    <property type="entry name" value="His_kinase_dom"/>
</dbReference>
<evidence type="ECO:0000259" key="6">
    <source>
        <dbReference type="PROSITE" id="PS50109"/>
    </source>
</evidence>
<evidence type="ECO:0000313" key="8">
    <source>
        <dbReference type="Proteomes" id="UP000273154"/>
    </source>
</evidence>
<dbReference type="Gene3D" id="3.30.565.10">
    <property type="entry name" value="Histidine kinase-like ATPase, C-terminal domain"/>
    <property type="match status" value="1"/>
</dbReference>
<feature type="compositionally biased region" description="Low complexity" evidence="5">
    <location>
        <begin position="240"/>
        <end position="262"/>
    </location>
</feature>
<dbReference type="GeneID" id="88849727"/>